<evidence type="ECO:0000256" key="4">
    <source>
        <dbReference type="ARBA" id="ARBA00023054"/>
    </source>
</evidence>
<dbReference type="InterPro" id="IPR019821">
    <property type="entry name" value="Kinesin_motor_CS"/>
</dbReference>
<dbReference type="PANTHER" id="PTHR37739">
    <property type="entry name" value="KINESIN-LIKE PROTEIN KIN-12D"/>
    <property type="match status" value="1"/>
</dbReference>
<feature type="coiled-coil region" evidence="8">
    <location>
        <begin position="559"/>
        <end position="586"/>
    </location>
</feature>
<dbReference type="PRINTS" id="PR00380">
    <property type="entry name" value="KINESINHEAVY"/>
</dbReference>
<feature type="coiled-coil region" evidence="8">
    <location>
        <begin position="471"/>
        <end position="498"/>
    </location>
</feature>
<feature type="coiled-coil region" evidence="8">
    <location>
        <begin position="1612"/>
        <end position="1639"/>
    </location>
</feature>
<dbReference type="GO" id="GO:0005524">
    <property type="term" value="F:ATP binding"/>
    <property type="evidence" value="ECO:0007669"/>
    <property type="project" value="UniProtKB-UniRule"/>
</dbReference>
<reference evidence="12" key="1">
    <citation type="submission" date="2025-08" db="UniProtKB">
        <authorList>
            <consortium name="RefSeq"/>
        </authorList>
    </citation>
    <scope>IDENTIFICATION</scope>
</reference>
<feature type="coiled-coil region" evidence="8">
    <location>
        <begin position="1092"/>
        <end position="1140"/>
    </location>
</feature>
<dbReference type="Pfam" id="PF00225">
    <property type="entry name" value="Kinesin"/>
    <property type="match status" value="1"/>
</dbReference>
<dbReference type="GO" id="GO:0007018">
    <property type="term" value="P:microtubule-based movement"/>
    <property type="evidence" value="ECO:0007669"/>
    <property type="project" value="InterPro"/>
</dbReference>
<dbReference type="GO" id="GO:0008017">
    <property type="term" value="F:microtubule binding"/>
    <property type="evidence" value="ECO:0007669"/>
    <property type="project" value="InterPro"/>
</dbReference>
<gene>
    <name evidence="12" type="primary">LOC120264315</name>
</gene>
<dbReference type="PANTHER" id="PTHR37739:SF19">
    <property type="entry name" value="KINESIN-LIKE PROTEIN KIN-12E"/>
    <property type="match status" value="1"/>
</dbReference>
<evidence type="ECO:0000256" key="1">
    <source>
        <dbReference type="ARBA" id="ARBA00022701"/>
    </source>
</evidence>
<dbReference type="InterPro" id="IPR027417">
    <property type="entry name" value="P-loop_NTPase"/>
</dbReference>
<keyword evidence="3 7" id="KW-0067">ATP-binding</keyword>
<accession>A0AB40BKV8</accession>
<evidence type="ECO:0000256" key="7">
    <source>
        <dbReference type="PROSITE-ProRule" id="PRU00283"/>
    </source>
</evidence>
<feature type="coiled-coil region" evidence="8">
    <location>
        <begin position="1775"/>
        <end position="1819"/>
    </location>
</feature>
<feature type="compositionally biased region" description="Polar residues" evidence="9">
    <location>
        <begin position="1906"/>
        <end position="1916"/>
    </location>
</feature>
<keyword evidence="4 8" id="KW-0175">Coiled coil</keyword>
<dbReference type="FunFam" id="3.40.850.10:FF:000033">
    <property type="entry name" value="Kinesin-like protein KIN-12E"/>
    <property type="match status" value="1"/>
</dbReference>
<dbReference type="GeneID" id="120264315"/>
<evidence type="ECO:0000256" key="3">
    <source>
        <dbReference type="ARBA" id="ARBA00022840"/>
    </source>
</evidence>
<dbReference type="InterPro" id="IPR001752">
    <property type="entry name" value="Kinesin_motor_dom"/>
</dbReference>
<dbReference type="PROSITE" id="PS50067">
    <property type="entry name" value="KINESIN_MOTOR_2"/>
    <property type="match status" value="1"/>
</dbReference>
<evidence type="ECO:0000256" key="2">
    <source>
        <dbReference type="ARBA" id="ARBA00022741"/>
    </source>
</evidence>
<feature type="compositionally biased region" description="Basic and acidic residues" evidence="9">
    <location>
        <begin position="14"/>
        <end position="27"/>
    </location>
</feature>
<dbReference type="Proteomes" id="UP001515500">
    <property type="component" value="Chromosome 7"/>
</dbReference>
<dbReference type="SUPFAM" id="SSF52540">
    <property type="entry name" value="P-loop containing nucleoside triphosphate hydrolases"/>
    <property type="match status" value="1"/>
</dbReference>
<dbReference type="Gene3D" id="3.40.850.10">
    <property type="entry name" value="Kinesin motor domain"/>
    <property type="match status" value="1"/>
</dbReference>
<dbReference type="InterPro" id="IPR036961">
    <property type="entry name" value="Kinesin_motor_dom_sf"/>
</dbReference>
<keyword evidence="11" id="KW-1185">Reference proteome</keyword>
<organism evidence="11 12">
    <name type="scientific">Dioscorea cayennensis subsp. rotundata</name>
    <name type="common">White Guinea yam</name>
    <name type="synonym">Dioscorea rotundata</name>
    <dbReference type="NCBI Taxonomy" id="55577"/>
    <lineage>
        <taxon>Eukaryota</taxon>
        <taxon>Viridiplantae</taxon>
        <taxon>Streptophyta</taxon>
        <taxon>Embryophyta</taxon>
        <taxon>Tracheophyta</taxon>
        <taxon>Spermatophyta</taxon>
        <taxon>Magnoliopsida</taxon>
        <taxon>Liliopsida</taxon>
        <taxon>Dioscoreales</taxon>
        <taxon>Dioscoreaceae</taxon>
        <taxon>Dioscorea</taxon>
    </lineage>
</organism>
<comment type="similarity">
    <text evidence="6">Belongs to the TRAFAC class myosin-kinesin ATPase superfamily. Kinesin family. KIN-12 subfamily.</text>
</comment>
<evidence type="ECO:0000256" key="8">
    <source>
        <dbReference type="SAM" id="Coils"/>
    </source>
</evidence>
<dbReference type="GO" id="GO:0003777">
    <property type="term" value="F:microtubule motor activity"/>
    <property type="evidence" value="ECO:0007669"/>
    <property type="project" value="InterPro"/>
</dbReference>
<evidence type="ECO:0000313" key="12">
    <source>
        <dbReference type="RefSeq" id="XP_039128057.1"/>
    </source>
</evidence>
<evidence type="ECO:0000259" key="10">
    <source>
        <dbReference type="PROSITE" id="PS50067"/>
    </source>
</evidence>
<dbReference type="GO" id="GO:0005874">
    <property type="term" value="C:microtubule"/>
    <property type="evidence" value="ECO:0007669"/>
    <property type="project" value="UniProtKB-KW"/>
</dbReference>
<evidence type="ECO:0000256" key="5">
    <source>
        <dbReference type="ARBA" id="ARBA00023175"/>
    </source>
</evidence>
<feature type="domain" description="Kinesin motor" evidence="10">
    <location>
        <begin position="127"/>
        <end position="464"/>
    </location>
</feature>
<dbReference type="InterPro" id="IPR044986">
    <property type="entry name" value="KIF15/KIN-12"/>
</dbReference>
<name>A0AB40BKV8_DIOCR</name>
<feature type="binding site" evidence="7">
    <location>
        <begin position="208"/>
        <end position="215"/>
    </location>
    <ligand>
        <name>ATP</name>
        <dbReference type="ChEBI" id="CHEBI:30616"/>
    </ligand>
</feature>
<keyword evidence="5 7" id="KW-0505">Motor protein</keyword>
<feature type="coiled-coil region" evidence="8">
    <location>
        <begin position="1436"/>
        <end position="1576"/>
    </location>
</feature>
<dbReference type="SMART" id="SM00129">
    <property type="entry name" value="KISc"/>
    <property type="match status" value="1"/>
</dbReference>
<feature type="region of interest" description="Disordered" evidence="9">
    <location>
        <begin position="1890"/>
        <end position="1922"/>
    </location>
</feature>
<sequence>MMFSTSKRTSSRPKPIESIENDGKNTRDSLPLPPFRSPLISIQDPFQTSLTPRSAPATPAKSFSRAHVGNLSSGTSNGGHSHQGVAARDKGSLSRTPRGIIDSKALMPVHVPHFELSEDPSFWNDHNVQILIRVRPINSAESGSQGNTRCLVQESLQTVAWTGHPDTRFTFDHVACETISQEKLFRVAGLPMVENCMSGYNSCMFAYGQTGSGKTYTMMGDFHEMDNTLSEDCGMTPRIFEYLFMRIKQEEGARNDEQLEYSCKCSFLEIYNEQITDLLEPSSTNLQLREDMKKGVYVENLKECEVSSVKDVLELLLKGAANRKIAATRMNSESSRSHCVFTCIIESRWEKDSLLHLRYGQLNLVDLAGSERQKSSGAEGERLKEAANINRSLSTLGLVIMTLVDVANGKNRHVPYRDSKLTFLLQDSLGGNSKTTIIATVSPSICSAGETLSTLKFAQRAKLIQNNAKVNEDASGDVMALQQQIQKLKDQVVFLIKHQNIQRFPGHLSTSLEQVNLHDCHDDHVSSQNGNPGALKDPSLLNEKIEFLEAALIGSLRREKMVEATVRRLEAEIEHMNRLIHQREDDAQHIKAMLRFREEKIKRLEMLADDLLSSDGYLMEEKISLSEENKLLRERIDRNPELTQFALENKRLLEQLRVFQEFNQEGERDMLLTEVSHLRNQLYNVLEGKLAQDDEIVKELERCQEQLNDCLEKNVMLTREIDYLRNQLTLNMELEESSVEKLKIVKELSSGEFLVDASQSQHSHLTVKLDNPKGGSYFSQKLLGGDEHKIMELMEDELDTLMLEVDVRDTNENDQLHKKLCYLLQENIRLSDLVAAKDAEISAVSEEWERAIIDLTSLLVDGYQSLEDAHDHIGSVIESFPQRHAWINGRVERAIKALIEKERLISDLQKKLEDAQQMGLEMRSKLDSLRGATLAITEVQQLENDAHYKELIHMRRLLNEKMPSLHKLENSSTCMGEHNRKENSSNTVFSEMRNYLHTNAGIDEFNSDELANGSPQFKETDHVGGCDLAGQSSEITPMDMEDRTEEADISKVDFSVEREHNSGRCLGNSKENACESIQADLLFRFEEVQGIMEEAEFMLNALLKANEDSKQETNMWRRASEQLLAEQNTLVEEVQRLEASISSQDTQAGLLVDQIHASLKEVVASSTSLEESIQEIQRITREKLELVRTDILSVRLQILQCISSSRSWMEEMLSEIMKRDFELFVVSTCHIRAFLQQSMILNTEQTVHNHPEQTLSRWRDSSMSVNVSQAVSKVHAGSVSTIQCDENILLKEASQDVFSSKEVKYFLSERSAEDANNVVRNTSMNEELARKHDLVEGLLFDIRLLQESATNVKGMKDETDKIALSLEVIRAKLVIKTAQVDDLLVQQQGLEARLIESETALSSTRSELEQSQETLATLSYENSRLRMLLEDAYFQKSQTDELLKDEKKVIEGLEKEILSMNTSIEAKDLSSVEEVMDELRMLSNERDHLRAEIVALNDKLEMASALADENEAIAVEARQVAEASKIYAEEKEEEVKVLERSINELESTVEILEKKVNELQEEAESHKLVRRDSELKVQALSQRMLTVEGIAGNLMAEDFQLSRHSDGEVAELFEARKCIEELETEIAYKEEENKQYRDHITELLLHSEAQSSLYQEKFKALEDMISEFKADPPPSKTTASVTSRGEKTPLRTRRSGSPFRCISNLVQQMSCENDQELSIARTRIQELESLAANRQKEICMLSARLAAVDSMTHDVIRDLLGVKLDMTNFANLIDEEQLENLVEKAQQQAGETEEKENEILNLKDQIDDLLLERNSWLEEINQRKVEMLTCQVKVERLQQRDQLLTAQNEMLKLDKKNLHRKIAQLDETIKKLAGPQSIIRDQIQQPINTRRASGFMRVDSDELQRRSATPCRSNVRPQFDQH</sequence>
<dbReference type="PROSITE" id="PS00411">
    <property type="entry name" value="KINESIN_MOTOR_1"/>
    <property type="match status" value="1"/>
</dbReference>
<feature type="coiled-coil region" evidence="8">
    <location>
        <begin position="891"/>
        <end position="925"/>
    </location>
</feature>
<evidence type="ECO:0000313" key="11">
    <source>
        <dbReference type="Proteomes" id="UP001515500"/>
    </source>
</evidence>
<keyword evidence="2 7" id="KW-0547">Nucleotide-binding</keyword>
<protein>
    <submittedName>
        <fullName evidence="12">Kinesin-like protein KIN-12E isoform X1</fullName>
    </submittedName>
</protein>
<feature type="region of interest" description="Disordered" evidence="9">
    <location>
        <begin position="1"/>
        <end position="97"/>
    </location>
</feature>
<feature type="compositionally biased region" description="Polar residues" evidence="9">
    <location>
        <begin position="70"/>
        <end position="80"/>
    </location>
</feature>
<dbReference type="RefSeq" id="XP_039128057.1">
    <property type="nucleotide sequence ID" value="XM_039272123.1"/>
</dbReference>
<proteinExistence type="inferred from homology"/>
<evidence type="ECO:0000256" key="9">
    <source>
        <dbReference type="SAM" id="MobiDB-lite"/>
    </source>
</evidence>
<evidence type="ECO:0000256" key="6">
    <source>
        <dbReference type="ARBA" id="ARBA00034488"/>
    </source>
</evidence>
<keyword evidence="1" id="KW-0493">Microtubule</keyword>
<feature type="region of interest" description="Disordered" evidence="9">
    <location>
        <begin position="1668"/>
        <end position="1694"/>
    </location>
</feature>